<dbReference type="SUPFAM" id="SSF48208">
    <property type="entry name" value="Six-hairpin glycosidases"/>
    <property type="match status" value="1"/>
</dbReference>
<dbReference type="EMBL" id="ABCS01000061">
    <property type="protein sequence ID" value="EDM76662.1"/>
    <property type="molecule type" value="Genomic_DNA"/>
</dbReference>
<evidence type="ECO:0000313" key="2">
    <source>
        <dbReference type="EMBL" id="EDM76662.1"/>
    </source>
</evidence>
<dbReference type="InterPro" id="IPR008928">
    <property type="entry name" value="6-hairpin_glycosidase_sf"/>
</dbReference>
<dbReference type="Proteomes" id="UP000005801">
    <property type="component" value="Unassembled WGS sequence"/>
</dbReference>
<dbReference type="AlphaFoldDB" id="A6GBY9"/>
<comment type="caution">
    <text evidence="2">The sequence shown here is derived from an EMBL/GenBank/DDBJ whole genome shotgun (WGS) entry which is preliminary data.</text>
</comment>
<organism evidence="2 3">
    <name type="scientific">Plesiocystis pacifica SIR-1</name>
    <dbReference type="NCBI Taxonomy" id="391625"/>
    <lineage>
        <taxon>Bacteria</taxon>
        <taxon>Pseudomonadati</taxon>
        <taxon>Myxococcota</taxon>
        <taxon>Polyangia</taxon>
        <taxon>Nannocystales</taxon>
        <taxon>Nannocystaceae</taxon>
        <taxon>Plesiocystis</taxon>
    </lineage>
</organism>
<protein>
    <submittedName>
        <fullName evidence="2">Uncharacterized protein</fullName>
    </submittedName>
</protein>
<gene>
    <name evidence="2" type="ORF">PPSIR1_18372</name>
</gene>
<dbReference type="RefSeq" id="WP_006974230.1">
    <property type="nucleotide sequence ID" value="NZ_ABCS01000061.1"/>
</dbReference>
<reference evidence="2 3" key="1">
    <citation type="submission" date="2007-06" db="EMBL/GenBank/DDBJ databases">
        <authorList>
            <person name="Shimkets L."/>
            <person name="Ferriera S."/>
            <person name="Johnson J."/>
            <person name="Kravitz S."/>
            <person name="Beeson K."/>
            <person name="Sutton G."/>
            <person name="Rogers Y.-H."/>
            <person name="Friedman R."/>
            <person name="Frazier M."/>
            <person name="Venter J.C."/>
        </authorList>
    </citation>
    <scope>NUCLEOTIDE SEQUENCE [LARGE SCALE GENOMIC DNA]</scope>
    <source>
        <strain evidence="2 3">SIR-1</strain>
    </source>
</reference>
<name>A6GBY9_9BACT</name>
<keyword evidence="1" id="KW-0472">Membrane</keyword>
<dbReference type="eggNOG" id="ENOG5033HED">
    <property type="taxonomic scope" value="Bacteria"/>
</dbReference>
<evidence type="ECO:0000313" key="3">
    <source>
        <dbReference type="Proteomes" id="UP000005801"/>
    </source>
</evidence>
<sequence>MTAPEPKDSRSPWLALLAVPAVVVVALAVLEARDSAPPPALEPEVATVSAAPLQPADEASLAPFVAQLWAEARSGEGSEGLSLDGLPARLSEPAQPVYVALRVNGLRLHQLWLTPEEAPEAANVASLLAEALRRAAKAVDDPGRVTTLEIDLSHSFRVHDWSKEDERALLLDSDRHRAPHYMGVRGLRVQLGERTLLVAPSRQVTTNRRVNQQLAKLRKDWGVDEAALAKARFETFEADQLLVLLEGREDPSAPEAVVMLRGNELVELDAVDAAGARALAEGMAWWLTRNVDRDGALTYAYYPSSGKRSAKNNMIRQWMATNALNRWGDFVADPDERARIHALARRNIDHNLRAFYSTTAVDTGAGPEVHGLIEHDGQVKLGALALAGMALWTHPERARWSAEIASLRRSIDHLFDAETGTFRSFYRGSDGEVYNFYPGEAMLWWALIYAEEGDPELLRQYTAAFEYYRRWHLEPKNRHPAFVPWHLQANVILWRALGRGGGSAKTEALREELASFSLEIADWLVETQQWGPESGVVVPDERGRFYVPTEGYGVPHASATGVYIEGLVEAWSLADRLGDEERKARYALSLRRAIRSIMQLQFVDEVDLFYVSKREAVRGGVRTAVYDNAIRCDNVQHALMGVLVVLRRFDDADFEG</sequence>
<keyword evidence="1" id="KW-1133">Transmembrane helix</keyword>
<dbReference type="GO" id="GO:0005975">
    <property type="term" value="P:carbohydrate metabolic process"/>
    <property type="evidence" value="ECO:0007669"/>
    <property type="project" value="InterPro"/>
</dbReference>
<keyword evidence="3" id="KW-1185">Reference proteome</keyword>
<feature type="transmembrane region" description="Helical" evidence="1">
    <location>
        <begin position="12"/>
        <end position="30"/>
    </location>
</feature>
<dbReference type="OrthoDB" id="9810718at2"/>
<keyword evidence="1" id="KW-0812">Transmembrane</keyword>
<accession>A6GBY9</accession>
<dbReference type="STRING" id="391625.PPSIR1_18372"/>
<proteinExistence type="predicted"/>
<evidence type="ECO:0000256" key="1">
    <source>
        <dbReference type="SAM" id="Phobius"/>
    </source>
</evidence>